<evidence type="ECO:0000256" key="3">
    <source>
        <dbReference type="ARBA" id="ARBA00022729"/>
    </source>
</evidence>
<dbReference type="InterPro" id="IPR029058">
    <property type="entry name" value="AB_hydrolase_fold"/>
</dbReference>
<name>A0A8J6CGW1_DIALT</name>
<dbReference type="EMBL" id="JAGTXO010000002">
    <property type="protein sequence ID" value="KAG8469550.1"/>
    <property type="molecule type" value="Genomic_DNA"/>
</dbReference>
<dbReference type="GO" id="GO:0006629">
    <property type="term" value="P:lipid metabolic process"/>
    <property type="evidence" value="ECO:0007669"/>
    <property type="project" value="UniProtKB-KW"/>
</dbReference>
<evidence type="ECO:0000313" key="8">
    <source>
        <dbReference type="Proteomes" id="UP000751190"/>
    </source>
</evidence>
<dbReference type="OrthoDB" id="206848at2759"/>
<accession>A0A8J6CGW1</accession>
<sequence length="457" mass="49477">MSVDGMHNAGQDAELLPRRIVLIPGFGGVERLDYWKIDSLRAAFPDASFCPCFPGPFSSHHDRAREIFYMLRGGRVDYGEKHAAYFGHERFGRTYDQPLLPRGSWGDDSPVVLVGHSMGGVTARVLHQMLADGGFCEVRTNARWVSAIVTISSPHDGDPIVYALGARAVKELVADCASCQPPRLDLVRVLSIGWAIGLLIHLLAFFNLAHITDLGIDHWRLSRSRNERAWPRLVAALANSSPFISSADNLAHDATPEAMVSWNARLQTFPSTLYLSFAAEKPCAPPFAQLAAMVRCAEPLAALACVARFMMGLVGDMFALLATLVAPCGSGTLGHALETPRCRPCALRRLPSDGMLRCASQERPSNAPASELRLPRGAKLRGSAVARFASGAEMHAAARRIRATKLVLPRGEWLVSKLDNCDHFGICPFPLAAELPVQFFGLVLALVDAGLGGPTTP</sequence>
<gene>
    <name evidence="7" type="ORF">KFE25_006005</name>
</gene>
<keyword evidence="8" id="KW-1185">Reference proteome</keyword>
<dbReference type="PANTHER" id="PTHR34043:SF3">
    <property type="entry name" value="ALPHA_BETA-HYDROLASES SUPERFAMILY PROTEIN"/>
    <property type="match status" value="1"/>
</dbReference>
<comment type="subcellular location">
    <subcellularLocation>
        <location evidence="1">Secreted</location>
    </subcellularLocation>
</comment>
<evidence type="ECO:0000256" key="4">
    <source>
        <dbReference type="ARBA" id="ARBA00022801"/>
    </source>
</evidence>
<keyword evidence="3" id="KW-0732">Signal</keyword>
<dbReference type="InterPro" id="IPR056304">
    <property type="entry name" value="Lip-like_C"/>
</dbReference>
<dbReference type="Proteomes" id="UP000751190">
    <property type="component" value="Unassembled WGS sequence"/>
</dbReference>
<organism evidence="7 8">
    <name type="scientific">Diacronema lutheri</name>
    <name type="common">Unicellular marine alga</name>
    <name type="synonym">Monochrysis lutheri</name>
    <dbReference type="NCBI Taxonomy" id="2081491"/>
    <lineage>
        <taxon>Eukaryota</taxon>
        <taxon>Haptista</taxon>
        <taxon>Haptophyta</taxon>
        <taxon>Pavlovophyceae</taxon>
        <taxon>Pavlovales</taxon>
        <taxon>Pavlovaceae</taxon>
        <taxon>Diacronema</taxon>
    </lineage>
</organism>
<dbReference type="Gene3D" id="3.40.50.1820">
    <property type="entry name" value="alpha/beta hydrolase"/>
    <property type="match status" value="1"/>
</dbReference>
<evidence type="ECO:0000256" key="2">
    <source>
        <dbReference type="ARBA" id="ARBA00022525"/>
    </source>
</evidence>
<keyword evidence="5" id="KW-0443">Lipid metabolism</keyword>
<dbReference type="GO" id="GO:0005576">
    <property type="term" value="C:extracellular region"/>
    <property type="evidence" value="ECO:0007669"/>
    <property type="project" value="UniProtKB-SubCell"/>
</dbReference>
<dbReference type="SUPFAM" id="SSF53474">
    <property type="entry name" value="alpha/beta-Hydrolases"/>
    <property type="match status" value="1"/>
</dbReference>
<keyword evidence="2" id="KW-0964">Secreted</keyword>
<evidence type="ECO:0000256" key="5">
    <source>
        <dbReference type="ARBA" id="ARBA00023098"/>
    </source>
</evidence>
<dbReference type="AlphaFoldDB" id="A0A8J6CGW1"/>
<dbReference type="GO" id="GO:0016787">
    <property type="term" value="F:hydrolase activity"/>
    <property type="evidence" value="ECO:0007669"/>
    <property type="project" value="UniProtKB-KW"/>
</dbReference>
<feature type="domain" description="Lipase-like C-terminal" evidence="6">
    <location>
        <begin position="57"/>
        <end position="280"/>
    </location>
</feature>
<evidence type="ECO:0000313" key="7">
    <source>
        <dbReference type="EMBL" id="KAG8469550.1"/>
    </source>
</evidence>
<keyword evidence="4" id="KW-0378">Hydrolase</keyword>
<reference evidence="7" key="1">
    <citation type="submission" date="2021-05" db="EMBL/GenBank/DDBJ databases">
        <title>The genome of the haptophyte Pavlova lutheri (Diacronema luteri, Pavlovales) - a model for lipid biosynthesis in eukaryotic algae.</title>
        <authorList>
            <person name="Hulatt C.J."/>
            <person name="Posewitz M.C."/>
        </authorList>
    </citation>
    <scope>NUCLEOTIDE SEQUENCE</scope>
    <source>
        <strain evidence="7">NIVA-4/92</strain>
    </source>
</reference>
<evidence type="ECO:0000256" key="1">
    <source>
        <dbReference type="ARBA" id="ARBA00004613"/>
    </source>
</evidence>
<proteinExistence type="predicted"/>
<dbReference type="PANTHER" id="PTHR34043">
    <property type="entry name" value="ALPHA/BETA-HYDROLASES SUPERFAMILY PROTEIN"/>
    <property type="match status" value="1"/>
</dbReference>
<dbReference type="Pfam" id="PF24708">
    <property type="entry name" value="Lip_C"/>
    <property type="match status" value="1"/>
</dbReference>
<evidence type="ECO:0000259" key="6">
    <source>
        <dbReference type="Pfam" id="PF24708"/>
    </source>
</evidence>
<comment type="caution">
    <text evidence="7">The sequence shown here is derived from an EMBL/GenBank/DDBJ whole genome shotgun (WGS) entry which is preliminary data.</text>
</comment>
<protein>
    <recommendedName>
        <fullName evidence="6">Lipase-like C-terminal domain-containing protein</fullName>
    </recommendedName>
</protein>